<keyword evidence="1" id="KW-0812">Transmembrane</keyword>
<keyword evidence="1" id="KW-1133">Transmembrane helix</keyword>
<name>B0NQY6_BACSE</name>
<dbReference type="EMBL" id="ABFZ02000019">
    <property type="protein sequence ID" value="EDS15286.1"/>
    <property type="molecule type" value="Genomic_DNA"/>
</dbReference>
<reference evidence="2 3" key="2">
    <citation type="submission" date="2007-11" db="EMBL/GenBank/DDBJ databases">
        <authorList>
            <person name="Fulton L."/>
            <person name="Clifton S."/>
            <person name="Fulton B."/>
            <person name="Xu J."/>
            <person name="Minx P."/>
            <person name="Pepin K.H."/>
            <person name="Johnson M."/>
            <person name="Thiruvilangam P."/>
            <person name="Bhonagiri V."/>
            <person name="Nash W.E."/>
            <person name="Mardis E.R."/>
            <person name="Wilson R.K."/>
        </authorList>
    </citation>
    <scope>NUCLEOTIDE SEQUENCE [LARGE SCALE GENOMIC DNA]</scope>
    <source>
        <strain evidence="2 3">ATCC 43183</strain>
    </source>
</reference>
<protein>
    <submittedName>
        <fullName evidence="2">Uncharacterized protein</fullName>
    </submittedName>
</protein>
<dbReference type="AlphaFoldDB" id="B0NQY6"/>
<dbReference type="eggNOG" id="ENOG5030P7M">
    <property type="taxonomic scope" value="Bacteria"/>
</dbReference>
<accession>B0NQY6</accession>
<reference evidence="2 3" key="1">
    <citation type="submission" date="2007-11" db="EMBL/GenBank/DDBJ databases">
        <title>Draft genome sequence of Bacteroides stercoris(ATCC 43183).</title>
        <authorList>
            <person name="Sudarsanam P."/>
            <person name="Ley R."/>
            <person name="Guruge J."/>
            <person name="Turnbaugh P.J."/>
            <person name="Mahowald M."/>
            <person name="Liep D."/>
            <person name="Gordon J."/>
        </authorList>
    </citation>
    <scope>NUCLEOTIDE SEQUENCE [LARGE SCALE GENOMIC DNA]</scope>
    <source>
        <strain evidence="2 3">ATCC 43183</strain>
    </source>
</reference>
<sequence length="62" mass="7379">MYFRAQEVKNTSKSKRGKIRFTLILIMQETIYELYVAKVLIFLINGIERKEFSFGLRIFAQS</sequence>
<dbReference type="HOGENOM" id="CLU_208301_0_0_10"/>
<evidence type="ECO:0000313" key="2">
    <source>
        <dbReference type="EMBL" id="EDS15286.1"/>
    </source>
</evidence>
<gene>
    <name evidence="2" type="ORF">BACSTE_01787</name>
</gene>
<proteinExistence type="predicted"/>
<organism evidence="2 3">
    <name type="scientific">Bacteroides stercoris ATCC 43183</name>
    <dbReference type="NCBI Taxonomy" id="449673"/>
    <lineage>
        <taxon>Bacteria</taxon>
        <taxon>Pseudomonadati</taxon>
        <taxon>Bacteroidota</taxon>
        <taxon>Bacteroidia</taxon>
        <taxon>Bacteroidales</taxon>
        <taxon>Bacteroidaceae</taxon>
        <taxon>Bacteroides</taxon>
    </lineage>
</organism>
<feature type="transmembrane region" description="Helical" evidence="1">
    <location>
        <begin position="21"/>
        <end position="44"/>
    </location>
</feature>
<dbReference type="Proteomes" id="UP000004713">
    <property type="component" value="Unassembled WGS sequence"/>
</dbReference>
<keyword evidence="1" id="KW-0472">Membrane</keyword>
<evidence type="ECO:0000313" key="3">
    <source>
        <dbReference type="Proteomes" id="UP000004713"/>
    </source>
</evidence>
<evidence type="ECO:0000256" key="1">
    <source>
        <dbReference type="SAM" id="Phobius"/>
    </source>
</evidence>
<comment type="caution">
    <text evidence="2">The sequence shown here is derived from an EMBL/GenBank/DDBJ whole genome shotgun (WGS) entry which is preliminary data.</text>
</comment>